<protein>
    <submittedName>
        <fullName evidence="3">Acyltransferase</fullName>
    </submittedName>
</protein>
<feature type="transmembrane region" description="Helical" evidence="1">
    <location>
        <begin position="151"/>
        <end position="174"/>
    </location>
</feature>
<keyword evidence="3" id="KW-0808">Transferase</keyword>
<feature type="transmembrane region" description="Helical" evidence="1">
    <location>
        <begin position="12"/>
        <end position="34"/>
    </location>
</feature>
<reference evidence="3" key="1">
    <citation type="submission" date="2022-04" db="EMBL/GenBank/DDBJ databases">
        <title>Hymenobacter sp. isolated from the air.</title>
        <authorList>
            <person name="Won M."/>
            <person name="Lee C.-M."/>
            <person name="Woen H.-Y."/>
            <person name="Kwon S.-W."/>
        </authorList>
    </citation>
    <scope>NUCLEOTIDE SEQUENCE</scope>
    <source>
        <strain evidence="3">5420S-77</strain>
    </source>
</reference>
<feature type="domain" description="Acyltransferase 3" evidence="2">
    <location>
        <begin position="14"/>
        <end position="355"/>
    </location>
</feature>
<dbReference type="Pfam" id="PF01757">
    <property type="entry name" value="Acyl_transf_3"/>
    <property type="match status" value="1"/>
</dbReference>
<feature type="transmembrane region" description="Helical" evidence="1">
    <location>
        <begin position="92"/>
        <end position="112"/>
    </location>
</feature>
<dbReference type="InterPro" id="IPR050879">
    <property type="entry name" value="Acyltransferase_3"/>
</dbReference>
<sequence>MQSSSQQPKIYFPNLDGLRTLACLGVFAFHGLVATAPGESASFPAFSVFNKGTLGVNFFYVLSGFLITYLLLDEEQRHQRINLLDFYRRRILRIWPVFYMVIVYGFFVHPLVMHLFHMSHHENASLGLHMVFLGNMDSVWKGVQPAAGSLAVLWSVAVEEQFYLVWPILLMFLFRRWRPGAFLLIMAASFWFRFTHQANFFLTYRHTFAVMSDMAMGGGAGWLCFRYPAFRQFIAGWSRWTITGIYVLGLLTLGPQKFLPSAVKAVTDQHITQSFFFVLVILEQNYATRSWFKIKNIPFLTYWGTFTYGFYCLHSIVLELLALSSHQLHIPSTPLNTVIRVAIALPLSAGLAWLSYTYFEKYFLLLKNKRKPATEQAGKAMKQVITPSGQLMQLDLGSPSA</sequence>
<dbReference type="PANTHER" id="PTHR23028">
    <property type="entry name" value="ACETYLTRANSFERASE"/>
    <property type="match status" value="1"/>
</dbReference>
<feature type="transmembrane region" description="Helical" evidence="1">
    <location>
        <begin position="208"/>
        <end position="225"/>
    </location>
</feature>
<feature type="transmembrane region" description="Helical" evidence="1">
    <location>
        <begin position="338"/>
        <end position="359"/>
    </location>
</feature>
<name>A0ABY4G6C4_9BACT</name>
<feature type="transmembrane region" description="Helical" evidence="1">
    <location>
        <begin position="54"/>
        <end position="72"/>
    </location>
</feature>
<feature type="transmembrane region" description="Helical" evidence="1">
    <location>
        <begin position="299"/>
        <end position="318"/>
    </location>
</feature>
<evidence type="ECO:0000313" key="4">
    <source>
        <dbReference type="Proteomes" id="UP000830401"/>
    </source>
</evidence>
<feature type="transmembrane region" description="Helical" evidence="1">
    <location>
        <begin position="270"/>
        <end position="287"/>
    </location>
</feature>
<feature type="transmembrane region" description="Helical" evidence="1">
    <location>
        <begin position="237"/>
        <end position="258"/>
    </location>
</feature>
<keyword evidence="3" id="KW-0012">Acyltransferase</keyword>
<evidence type="ECO:0000313" key="3">
    <source>
        <dbReference type="EMBL" id="UOQ66460.1"/>
    </source>
</evidence>
<organism evidence="3 4">
    <name type="scientific">Hymenobacter volaticus</name>
    <dbReference type="NCBI Taxonomy" id="2932254"/>
    <lineage>
        <taxon>Bacteria</taxon>
        <taxon>Pseudomonadati</taxon>
        <taxon>Bacteroidota</taxon>
        <taxon>Cytophagia</taxon>
        <taxon>Cytophagales</taxon>
        <taxon>Hymenobacteraceae</taxon>
        <taxon>Hymenobacter</taxon>
    </lineage>
</organism>
<gene>
    <name evidence="3" type="ORF">MUN86_00550</name>
</gene>
<dbReference type="Proteomes" id="UP000830401">
    <property type="component" value="Chromosome"/>
</dbReference>
<keyword evidence="1" id="KW-0472">Membrane</keyword>
<dbReference type="EMBL" id="CP095061">
    <property type="protein sequence ID" value="UOQ66460.1"/>
    <property type="molecule type" value="Genomic_DNA"/>
</dbReference>
<evidence type="ECO:0000259" key="2">
    <source>
        <dbReference type="Pfam" id="PF01757"/>
    </source>
</evidence>
<evidence type="ECO:0000256" key="1">
    <source>
        <dbReference type="SAM" id="Phobius"/>
    </source>
</evidence>
<dbReference type="InterPro" id="IPR002656">
    <property type="entry name" value="Acyl_transf_3_dom"/>
</dbReference>
<dbReference type="RefSeq" id="WP_245120584.1">
    <property type="nucleotide sequence ID" value="NZ_CP095061.1"/>
</dbReference>
<proteinExistence type="predicted"/>
<keyword evidence="4" id="KW-1185">Reference proteome</keyword>
<dbReference type="GO" id="GO:0016746">
    <property type="term" value="F:acyltransferase activity"/>
    <property type="evidence" value="ECO:0007669"/>
    <property type="project" value="UniProtKB-KW"/>
</dbReference>
<accession>A0ABY4G6C4</accession>
<dbReference type="PANTHER" id="PTHR23028:SF53">
    <property type="entry name" value="ACYL_TRANSF_3 DOMAIN-CONTAINING PROTEIN"/>
    <property type="match status" value="1"/>
</dbReference>
<feature type="transmembrane region" description="Helical" evidence="1">
    <location>
        <begin position="181"/>
        <end position="202"/>
    </location>
</feature>
<keyword evidence="1" id="KW-0812">Transmembrane</keyword>
<keyword evidence="1" id="KW-1133">Transmembrane helix</keyword>